<sequence>MCCRERSLSGRRKVLIGSTLWGNKVWSKSEIENKVFSLIKFVDAVLINYSKNLIGFCFFPKRTLCVSKSSETISPLLFFCINLLLTAVIRSFGNLYGFSTKIVNLVISKDTKVDDTILTMFGIVCGTIIFCILVKHMINSTGKDVSYELILKSVAYASFLFVPIEVLNIVIDHVFFGNIFNYFGDENQFSYSLLWIFACKAFLYFWWARTVWLSMCIDVSNAVPLVRALGISVTVMIIINTVALNLKNIERLSTLPFLDECRTVAIEASTGRPPNYVKAAGATMFLAQSNALPPYRRYCENIRAATYLSGLVQGFNVTSSMTALDNKKFETVEAYMLATHKKVSENTHTPEEHKILKAIKDHLVSAKKLKNDENYITGEYDGIFHLEAGYSSNAKGIRIIP</sequence>
<keyword evidence="1" id="KW-0812">Transmembrane</keyword>
<feature type="transmembrane region" description="Helical" evidence="1">
    <location>
        <begin position="228"/>
        <end position="246"/>
    </location>
</feature>
<dbReference type="EMBL" id="CP076723">
    <property type="protein sequence ID" value="QWV94649.1"/>
    <property type="molecule type" value="Genomic_DNA"/>
</dbReference>
<dbReference type="RefSeq" id="WP_216801378.1">
    <property type="nucleotide sequence ID" value="NZ_CP076723.1"/>
</dbReference>
<organism evidence="2 3">
    <name type="scientific">Geomonas oryzisoli</name>
    <dbReference type="NCBI Taxonomy" id="2847992"/>
    <lineage>
        <taxon>Bacteria</taxon>
        <taxon>Pseudomonadati</taxon>
        <taxon>Thermodesulfobacteriota</taxon>
        <taxon>Desulfuromonadia</taxon>
        <taxon>Geobacterales</taxon>
        <taxon>Geobacteraceae</taxon>
        <taxon>Geomonas</taxon>
    </lineage>
</organism>
<feature type="transmembrane region" description="Helical" evidence="1">
    <location>
        <begin position="116"/>
        <end position="134"/>
    </location>
</feature>
<feature type="transmembrane region" description="Helical" evidence="1">
    <location>
        <begin position="76"/>
        <end position="96"/>
    </location>
</feature>
<feature type="transmembrane region" description="Helical" evidence="1">
    <location>
        <begin position="188"/>
        <end position="207"/>
    </location>
</feature>
<keyword evidence="1" id="KW-1133">Transmembrane helix</keyword>
<accession>A0ABX8JAM6</accession>
<evidence type="ECO:0000313" key="3">
    <source>
        <dbReference type="Proteomes" id="UP000683557"/>
    </source>
</evidence>
<evidence type="ECO:0000313" key="2">
    <source>
        <dbReference type="EMBL" id="QWV94649.1"/>
    </source>
</evidence>
<reference evidence="2 3" key="1">
    <citation type="submission" date="2021-06" db="EMBL/GenBank/DDBJ databases">
        <title>Gemonas diversity in paddy soil.</title>
        <authorList>
            <person name="Liu G."/>
        </authorList>
    </citation>
    <scope>NUCLEOTIDE SEQUENCE [LARGE SCALE GENOMIC DNA]</scope>
    <source>
        <strain evidence="2 3">RG10</strain>
    </source>
</reference>
<feature type="transmembrane region" description="Helical" evidence="1">
    <location>
        <begin position="154"/>
        <end position="176"/>
    </location>
</feature>
<keyword evidence="3" id="KW-1185">Reference proteome</keyword>
<protein>
    <submittedName>
        <fullName evidence="2">Uncharacterized protein</fullName>
    </submittedName>
</protein>
<name>A0ABX8JAM6_9BACT</name>
<gene>
    <name evidence="2" type="ORF">KP004_05555</name>
</gene>
<dbReference type="Proteomes" id="UP000683557">
    <property type="component" value="Chromosome"/>
</dbReference>
<proteinExistence type="predicted"/>
<keyword evidence="1" id="KW-0472">Membrane</keyword>
<evidence type="ECO:0000256" key="1">
    <source>
        <dbReference type="SAM" id="Phobius"/>
    </source>
</evidence>